<dbReference type="PROSITE" id="PS51229">
    <property type="entry name" value="DCUN1"/>
    <property type="match status" value="1"/>
</dbReference>
<dbReference type="PANTHER" id="PTHR12281:SF31">
    <property type="entry name" value="DCN1-LIKE PROTEIN 3"/>
    <property type="match status" value="1"/>
</dbReference>
<evidence type="ECO:0000313" key="4">
    <source>
        <dbReference type="EMBL" id="KAL3792527.1"/>
    </source>
</evidence>
<comment type="function">
    <text evidence="1">Neddylation of cullins play an essential role in the regulation of SCF-type complexes activity.</text>
</comment>
<dbReference type="PANTHER" id="PTHR12281">
    <property type="entry name" value="RP42 RELATED"/>
    <property type="match status" value="1"/>
</dbReference>
<dbReference type="InterPro" id="IPR014764">
    <property type="entry name" value="DCN-prot"/>
</dbReference>
<dbReference type="Gene3D" id="1.10.238.200">
    <property type="entry name" value="Cullin, PONY binding domain"/>
    <property type="match status" value="1"/>
</dbReference>
<dbReference type="Pfam" id="PF03556">
    <property type="entry name" value="Cullin_binding"/>
    <property type="match status" value="1"/>
</dbReference>
<proteinExistence type="predicted"/>
<dbReference type="Gene3D" id="1.10.238.10">
    <property type="entry name" value="EF-hand"/>
    <property type="match status" value="1"/>
</dbReference>
<evidence type="ECO:0000313" key="5">
    <source>
        <dbReference type="Proteomes" id="UP001530400"/>
    </source>
</evidence>
<feature type="domain" description="DCUN1" evidence="3">
    <location>
        <begin position="47"/>
        <end position="248"/>
    </location>
</feature>
<name>A0ABD3PXK7_9STRA</name>
<evidence type="ECO:0000256" key="2">
    <source>
        <dbReference type="SAM" id="MobiDB-lite"/>
    </source>
</evidence>
<feature type="region of interest" description="Disordered" evidence="2">
    <location>
        <begin position="1"/>
        <end position="47"/>
    </location>
</feature>
<organism evidence="4 5">
    <name type="scientific">Cyclotella atomus</name>
    <dbReference type="NCBI Taxonomy" id="382360"/>
    <lineage>
        <taxon>Eukaryota</taxon>
        <taxon>Sar</taxon>
        <taxon>Stramenopiles</taxon>
        <taxon>Ochrophyta</taxon>
        <taxon>Bacillariophyta</taxon>
        <taxon>Coscinodiscophyceae</taxon>
        <taxon>Thalassiosirophycidae</taxon>
        <taxon>Stephanodiscales</taxon>
        <taxon>Stephanodiscaceae</taxon>
        <taxon>Cyclotella</taxon>
    </lineage>
</organism>
<accession>A0ABD3PXK7</accession>
<sequence length="254" mass="28973">MSSRKRKATSSTNSKMWSSSSSSRRKKTGAPGSPTNAMRRNNKGAGWNEDAANEMFDELVVDEMPDAADMEGISKLCTLLSLDPYEDIRVLVLLWKLGATKKPAEIQRDEFVSGSCNMNFDSVDKLKELVPSLDTGFLDMDEFKDFYKFCFQFNRAGTHKTLDKDLVIALLNMTLSADQPPRIPASRLSSFCEFLETTKDESYSKITLDQWRSFLDFSLEFKEDNFEGYDEGESAWPVLIDEYVEFMEKRGKKK</sequence>
<dbReference type="AlphaFoldDB" id="A0ABD3PXK7"/>
<feature type="compositionally biased region" description="Low complexity" evidence="2">
    <location>
        <begin position="9"/>
        <end position="22"/>
    </location>
</feature>
<reference evidence="4 5" key="1">
    <citation type="submission" date="2024-10" db="EMBL/GenBank/DDBJ databases">
        <title>Updated reference genomes for cyclostephanoid diatoms.</title>
        <authorList>
            <person name="Roberts W.R."/>
            <person name="Alverson A.J."/>
        </authorList>
    </citation>
    <scope>NUCLEOTIDE SEQUENCE [LARGE SCALE GENOMIC DNA]</scope>
    <source>
        <strain evidence="4 5">AJA010-31</strain>
    </source>
</reference>
<dbReference type="InterPro" id="IPR042460">
    <property type="entry name" value="DCN1-like_PONY"/>
</dbReference>
<protein>
    <recommendedName>
        <fullName evidence="1">Defective in cullin neddylation protein</fullName>
    </recommendedName>
</protein>
<dbReference type="InterPro" id="IPR005176">
    <property type="entry name" value="PONY_dom"/>
</dbReference>
<keyword evidence="5" id="KW-1185">Reference proteome</keyword>
<gene>
    <name evidence="4" type="ORF">ACHAWO_008398</name>
</gene>
<dbReference type="Proteomes" id="UP001530400">
    <property type="component" value="Unassembled WGS sequence"/>
</dbReference>
<evidence type="ECO:0000256" key="1">
    <source>
        <dbReference type="RuleBase" id="RU410713"/>
    </source>
</evidence>
<evidence type="ECO:0000259" key="3">
    <source>
        <dbReference type="PROSITE" id="PS51229"/>
    </source>
</evidence>
<dbReference type="EMBL" id="JALLPJ020000426">
    <property type="protein sequence ID" value="KAL3792527.1"/>
    <property type="molecule type" value="Genomic_DNA"/>
</dbReference>
<comment type="caution">
    <text evidence="4">The sequence shown here is derived from an EMBL/GenBank/DDBJ whole genome shotgun (WGS) entry which is preliminary data.</text>
</comment>